<name>A0AA88UCJ7_9ASTE</name>
<dbReference type="PRINTS" id="PR00367">
    <property type="entry name" value="ETHRSPELEMNT"/>
</dbReference>
<protein>
    <recommendedName>
        <fullName evidence="8">AP2/ERF domain-containing protein</fullName>
    </recommendedName>
</protein>
<dbReference type="GO" id="GO:0003700">
    <property type="term" value="F:DNA-binding transcription factor activity"/>
    <property type="evidence" value="ECO:0007669"/>
    <property type="project" value="InterPro"/>
</dbReference>
<dbReference type="Proteomes" id="UP001187471">
    <property type="component" value="Unassembled WGS sequence"/>
</dbReference>
<keyword evidence="5" id="KW-0804">Transcription</keyword>
<dbReference type="InterPro" id="IPR044808">
    <property type="entry name" value="ERF_plant"/>
</dbReference>
<dbReference type="GO" id="GO:0003677">
    <property type="term" value="F:DNA binding"/>
    <property type="evidence" value="ECO:0007669"/>
    <property type="project" value="UniProtKB-KW"/>
</dbReference>
<dbReference type="GO" id="GO:0009873">
    <property type="term" value="P:ethylene-activated signaling pathway"/>
    <property type="evidence" value="ECO:0007669"/>
    <property type="project" value="InterPro"/>
</dbReference>
<dbReference type="InterPro" id="IPR016177">
    <property type="entry name" value="DNA-bd_dom_sf"/>
</dbReference>
<keyword evidence="2" id="KW-0611">Plant defense</keyword>
<evidence type="ECO:0000256" key="5">
    <source>
        <dbReference type="ARBA" id="ARBA00023163"/>
    </source>
</evidence>
<feature type="region of interest" description="Disordered" evidence="7">
    <location>
        <begin position="158"/>
        <end position="208"/>
    </location>
</feature>
<organism evidence="9 10">
    <name type="scientific">Escallonia rubra</name>
    <dbReference type="NCBI Taxonomy" id="112253"/>
    <lineage>
        <taxon>Eukaryota</taxon>
        <taxon>Viridiplantae</taxon>
        <taxon>Streptophyta</taxon>
        <taxon>Embryophyta</taxon>
        <taxon>Tracheophyta</taxon>
        <taxon>Spermatophyta</taxon>
        <taxon>Magnoliopsida</taxon>
        <taxon>eudicotyledons</taxon>
        <taxon>Gunneridae</taxon>
        <taxon>Pentapetalae</taxon>
        <taxon>asterids</taxon>
        <taxon>campanulids</taxon>
        <taxon>Escalloniales</taxon>
        <taxon>Escalloniaceae</taxon>
        <taxon>Escallonia</taxon>
    </lineage>
</organism>
<keyword evidence="6" id="KW-0539">Nucleus</keyword>
<dbReference type="CDD" id="cd00018">
    <property type="entry name" value="AP2"/>
    <property type="match status" value="1"/>
</dbReference>
<comment type="subcellular location">
    <subcellularLocation>
        <location evidence="1">Nucleus</location>
    </subcellularLocation>
</comment>
<dbReference type="FunFam" id="3.30.730.10:FF:000001">
    <property type="entry name" value="Ethylene-responsive transcription factor 2"/>
    <property type="match status" value="1"/>
</dbReference>
<evidence type="ECO:0000256" key="7">
    <source>
        <dbReference type="SAM" id="MobiDB-lite"/>
    </source>
</evidence>
<sequence>MYEEIISESDFALLESIQRHLLNDSDISSIFPAMNPCCAPVYGHPTTELTPVAEPSSGRVVALENEEAEKKLVVARASQAPTEWRRYRGVRRRPWGKFAAEIRDPAKNGARVWLGTYETPEDAALAYDQAAYKIRGSRAMLNFPHLIGSHVSEPVRITPRRRSLEPSSPSSSSSDSGNPKRMKSRVGLMAKPESNDSVEVFPFGKLTP</sequence>
<dbReference type="Pfam" id="PF00847">
    <property type="entry name" value="AP2"/>
    <property type="match status" value="1"/>
</dbReference>
<gene>
    <name evidence="9" type="ORF">RJ640_013452</name>
</gene>
<feature type="compositionally biased region" description="Low complexity" evidence="7">
    <location>
        <begin position="165"/>
        <end position="176"/>
    </location>
</feature>
<dbReference type="PANTHER" id="PTHR31190">
    <property type="entry name" value="DNA-BINDING DOMAIN"/>
    <property type="match status" value="1"/>
</dbReference>
<evidence type="ECO:0000259" key="8">
    <source>
        <dbReference type="PROSITE" id="PS51032"/>
    </source>
</evidence>
<reference evidence="9" key="1">
    <citation type="submission" date="2022-12" db="EMBL/GenBank/DDBJ databases">
        <title>Draft genome assemblies for two species of Escallonia (Escalloniales).</title>
        <authorList>
            <person name="Chanderbali A."/>
            <person name="Dervinis C."/>
            <person name="Anghel I."/>
            <person name="Soltis D."/>
            <person name="Soltis P."/>
            <person name="Zapata F."/>
        </authorList>
    </citation>
    <scope>NUCLEOTIDE SEQUENCE</scope>
    <source>
        <strain evidence="9">UCBG92.1500</strain>
        <tissue evidence="9">Leaf</tissue>
    </source>
</reference>
<dbReference type="AlphaFoldDB" id="A0AA88UCJ7"/>
<evidence type="ECO:0000313" key="10">
    <source>
        <dbReference type="Proteomes" id="UP001187471"/>
    </source>
</evidence>
<evidence type="ECO:0000256" key="4">
    <source>
        <dbReference type="ARBA" id="ARBA00023125"/>
    </source>
</evidence>
<dbReference type="SUPFAM" id="SSF54171">
    <property type="entry name" value="DNA-binding domain"/>
    <property type="match status" value="1"/>
</dbReference>
<dbReference type="PANTHER" id="PTHR31190:SF407">
    <property type="entry name" value="ETHYLENE-RESPONSIVE TRANSCRIPTION FACTOR 13-LIKE"/>
    <property type="match status" value="1"/>
</dbReference>
<proteinExistence type="predicted"/>
<evidence type="ECO:0000256" key="6">
    <source>
        <dbReference type="ARBA" id="ARBA00023242"/>
    </source>
</evidence>
<comment type="caution">
    <text evidence="9">The sequence shown here is derived from an EMBL/GenBank/DDBJ whole genome shotgun (WGS) entry which is preliminary data.</text>
</comment>
<accession>A0AA88UCJ7</accession>
<dbReference type="SMART" id="SM00380">
    <property type="entry name" value="AP2"/>
    <property type="match status" value="1"/>
</dbReference>
<feature type="domain" description="AP2/ERF" evidence="8">
    <location>
        <begin position="86"/>
        <end position="144"/>
    </location>
</feature>
<keyword evidence="10" id="KW-1185">Reference proteome</keyword>
<dbReference type="InterPro" id="IPR001471">
    <property type="entry name" value="AP2/ERF_dom"/>
</dbReference>
<evidence type="ECO:0000256" key="2">
    <source>
        <dbReference type="ARBA" id="ARBA00022821"/>
    </source>
</evidence>
<dbReference type="InterPro" id="IPR036955">
    <property type="entry name" value="AP2/ERF_dom_sf"/>
</dbReference>
<dbReference type="GO" id="GO:0006952">
    <property type="term" value="P:defense response"/>
    <property type="evidence" value="ECO:0007669"/>
    <property type="project" value="UniProtKB-KW"/>
</dbReference>
<dbReference type="GO" id="GO:0005634">
    <property type="term" value="C:nucleus"/>
    <property type="evidence" value="ECO:0007669"/>
    <property type="project" value="UniProtKB-SubCell"/>
</dbReference>
<dbReference type="Gene3D" id="3.30.730.10">
    <property type="entry name" value="AP2/ERF domain"/>
    <property type="match status" value="1"/>
</dbReference>
<evidence type="ECO:0000313" key="9">
    <source>
        <dbReference type="EMBL" id="KAK2979724.1"/>
    </source>
</evidence>
<evidence type="ECO:0000256" key="3">
    <source>
        <dbReference type="ARBA" id="ARBA00023015"/>
    </source>
</evidence>
<keyword evidence="4" id="KW-0238">DNA-binding</keyword>
<dbReference type="PROSITE" id="PS51032">
    <property type="entry name" value="AP2_ERF"/>
    <property type="match status" value="1"/>
</dbReference>
<dbReference type="EMBL" id="JAVXUO010001722">
    <property type="protein sequence ID" value="KAK2979724.1"/>
    <property type="molecule type" value="Genomic_DNA"/>
</dbReference>
<evidence type="ECO:0000256" key="1">
    <source>
        <dbReference type="ARBA" id="ARBA00004123"/>
    </source>
</evidence>
<keyword evidence="3" id="KW-0805">Transcription regulation</keyword>